<dbReference type="PANTHER" id="PTHR22895:SF0">
    <property type="entry name" value="ARMADILLO REPEAT-CONTAINING PROTEIN 6"/>
    <property type="match status" value="1"/>
</dbReference>
<dbReference type="AlphaFoldDB" id="A0A1B0CSQ0"/>
<dbReference type="Proteomes" id="UP000092461">
    <property type="component" value="Unassembled WGS sequence"/>
</dbReference>
<keyword evidence="1" id="KW-0677">Repeat</keyword>
<protein>
    <recommendedName>
        <fullName evidence="6">Armadillo repeat-containing protein 6</fullName>
    </recommendedName>
</protein>
<evidence type="ECO:0008006" key="6">
    <source>
        <dbReference type="Google" id="ProtNLM"/>
    </source>
</evidence>
<dbReference type="InterPro" id="IPR011989">
    <property type="entry name" value="ARM-like"/>
</dbReference>
<dbReference type="SUPFAM" id="SSF48371">
    <property type="entry name" value="ARM repeat"/>
    <property type="match status" value="1"/>
</dbReference>
<dbReference type="InterPro" id="IPR016024">
    <property type="entry name" value="ARM-type_fold"/>
</dbReference>
<evidence type="ECO:0000313" key="5">
    <source>
        <dbReference type="Proteomes" id="UP000092461"/>
    </source>
</evidence>
<dbReference type="Gene3D" id="1.25.10.10">
    <property type="entry name" value="Leucine-rich Repeat Variant"/>
    <property type="match status" value="1"/>
</dbReference>
<dbReference type="EnsemblMetazoa" id="LLOJ007899-RA">
    <property type="protein sequence ID" value="LLOJ007899-PA"/>
    <property type="gene ID" value="LLOJ007899"/>
</dbReference>
<keyword evidence="5" id="KW-1185">Reference proteome</keyword>
<feature type="repeat" description="ARM" evidence="2">
    <location>
        <begin position="330"/>
        <end position="374"/>
    </location>
</feature>
<dbReference type="GO" id="GO:0002244">
    <property type="term" value="P:hematopoietic progenitor cell differentiation"/>
    <property type="evidence" value="ECO:0007669"/>
    <property type="project" value="TreeGrafter"/>
</dbReference>
<organism evidence="4 5">
    <name type="scientific">Lutzomyia longipalpis</name>
    <name type="common">Sand fly</name>
    <dbReference type="NCBI Taxonomy" id="7200"/>
    <lineage>
        <taxon>Eukaryota</taxon>
        <taxon>Metazoa</taxon>
        <taxon>Ecdysozoa</taxon>
        <taxon>Arthropoda</taxon>
        <taxon>Hexapoda</taxon>
        <taxon>Insecta</taxon>
        <taxon>Pterygota</taxon>
        <taxon>Neoptera</taxon>
        <taxon>Endopterygota</taxon>
        <taxon>Diptera</taxon>
        <taxon>Nematocera</taxon>
        <taxon>Psychodoidea</taxon>
        <taxon>Psychodidae</taxon>
        <taxon>Lutzomyia</taxon>
        <taxon>Lutzomyia</taxon>
    </lineage>
</organism>
<dbReference type="VEuPathDB" id="VectorBase:LLONM1_008337"/>
<evidence type="ECO:0000256" key="1">
    <source>
        <dbReference type="ARBA" id="ARBA00022737"/>
    </source>
</evidence>
<name>A0A1B0CSQ0_LUTLO</name>
<dbReference type="EMBL" id="GITU01009922">
    <property type="protein sequence ID" value="MBC1178625.1"/>
    <property type="molecule type" value="Transcribed_RNA"/>
</dbReference>
<accession>A0A1B0CSQ0</accession>
<dbReference type="PROSITE" id="PS50176">
    <property type="entry name" value="ARM_REPEAT"/>
    <property type="match status" value="1"/>
</dbReference>
<sequence length="464" mass="51860">MAKVISQETFDDAVRENVIEFEMSVEEAKEETIKQFQAQGVNLANIIVDLKVNTSTGRPVILEKIEELKNIKEVTEGNKKEFLEIIQIISEECSKTLPHRVLAAKNGANDTLLGLLKKILEAEPRDQEILQMIVANLGIMSEKQPDIFTHDYLDAAQRLLDIGSDDSVIRECLRWLQKVCILHEMNRQMIVDEDTIKYLKTFLTSKSGIIIRELCSVFRNLVLDDDIRVEFGKAHEHARVIAESCLADLTKLLYDFKSERDVVSDLILTVATLTVRNEYCLLVEDAGGLKFTLGAMSEHADSLKLVREGLKLIKALAGNDTVKVKIIQQGAAPLITTLLSTHRANESLARHALAAIAMLTLRVKENSLAFFEAGAPEVIVDCMKIHEKSKFVQRSGSHSIRNMVSRNKDQCNAFISQGAEDILNLALKEHPSIAYDVKSALRDLGVAVQLNEEWTGKAEKTISN</sequence>
<dbReference type="EMBL" id="AJWK01026374">
    <property type="status" value="NOT_ANNOTATED_CDS"/>
    <property type="molecule type" value="Genomic_DNA"/>
</dbReference>
<evidence type="ECO:0000313" key="4">
    <source>
        <dbReference type="EnsemblMetazoa" id="LLOJ007899-PA"/>
    </source>
</evidence>
<reference evidence="5" key="1">
    <citation type="submission" date="2012-05" db="EMBL/GenBank/DDBJ databases">
        <title>Whole Genome Assembly of Lutzomyia longipalpis.</title>
        <authorList>
            <person name="Richards S."/>
            <person name="Qu C."/>
            <person name="Dillon R."/>
            <person name="Worley K."/>
            <person name="Scherer S."/>
            <person name="Batterton M."/>
            <person name="Taylor A."/>
            <person name="Hawes A."/>
            <person name="Hernandez B."/>
            <person name="Kovar C."/>
            <person name="Mandapat C."/>
            <person name="Pham C."/>
            <person name="Qu C."/>
            <person name="Jing C."/>
            <person name="Bess C."/>
            <person name="Bandaranaike D."/>
            <person name="Ngo D."/>
            <person name="Ongeri F."/>
            <person name="Arias F."/>
            <person name="Lara F."/>
            <person name="Weissenberger G."/>
            <person name="Kamau G."/>
            <person name="Han H."/>
            <person name="Shen H."/>
            <person name="Dinh H."/>
            <person name="Khalil I."/>
            <person name="Jones J."/>
            <person name="Shafer J."/>
            <person name="Jayaseelan J."/>
            <person name="Quiroz J."/>
            <person name="Blankenburg K."/>
            <person name="Nguyen L."/>
            <person name="Jackson L."/>
            <person name="Francisco L."/>
            <person name="Tang L.-Y."/>
            <person name="Pu L.-L."/>
            <person name="Perales L."/>
            <person name="Lorensuhewa L."/>
            <person name="Munidasa M."/>
            <person name="Coyle M."/>
            <person name="Taylor M."/>
            <person name="Puazo M."/>
            <person name="Firestine M."/>
            <person name="Scheel M."/>
            <person name="Javaid M."/>
            <person name="Wang M."/>
            <person name="Li M."/>
            <person name="Tabassum N."/>
            <person name="Saada N."/>
            <person name="Osuji N."/>
            <person name="Aqrawi P."/>
            <person name="Fu Q."/>
            <person name="Thornton R."/>
            <person name="Raj R."/>
            <person name="Goodspeed R."/>
            <person name="Mata R."/>
            <person name="Najjar R."/>
            <person name="Gubbala S."/>
            <person name="Lee S."/>
            <person name="Denson S."/>
            <person name="Patil S."/>
            <person name="Macmil S."/>
            <person name="Qi S."/>
            <person name="Matskevitch T."/>
            <person name="Palculict T."/>
            <person name="Mathew T."/>
            <person name="Vee V."/>
            <person name="Velamala V."/>
            <person name="Korchina V."/>
            <person name="Cai W."/>
            <person name="Liu W."/>
            <person name="Dai W."/>
            <person name="Zou X."/>
            <person name="Zhu Y."/>
            <person name="Zhang Y."/>
            <person name="Wu Y.-Q."/>
            <person name="Xin Y."/>
            <person name="Nazarath L."/>
            <person name="Kovar C."/>
            <person name="Han Y."/>
            <person name="Muzny D."/>
            <person name="Gibbs R."/>
        </authorList>
    </citation>
    <scope>NUCLEOTIDE SEQUENCE [LARGE SCALE GENOMIC DNA]</scope>
    <source>
        <strain evidence="5">Jacobina</strain>
    </source>
</reference>
<reference evidence="3" key="2">
    <citation type="journal article" date="2020" name="BMC">
        <title>Leishmania infection induces a limited differential gene expression in the sand fly midgut.</title>
        <authorList>
            <person name="Coutinho-Abreu I.V."/>
            <person name="Serafim T.D."/>
            <person name="Meneses C."/>
            <person name="Kamhawi S."/>
            <person name="Oliveira F."/>
            <person name="Valenzuela J.G."/>
        </authorList>
    </citation>
    <scope>NUCLEOTIDE SEQUENCE</scope>
    <source>
        <strain evidence="3">Jacobina</strain>
        <tissue evidence="3">Midgut</tissue>
    </source>
</reference>
<dbReference type="InterPro" id="IPR000225">
    <property type="entry name" value="Armadillo"/>
</dbReference>
<dbReference type="PANTHER" id="PTHR22895">
    <property type="entry name" value="ARMADILLO REPEAT-CONTAINING PROTEIN 6"/>
    <property type="match status" value="1"/>
</dbReference>
<evidence type="ECO:0000256" key="2">
    <source>
        <dbReference type="PROSITE-ProRule" id="PRU00259"/>
    </source>
</evidence>
<evidence type="ECO:0000313" key="3">
    <source>
        <dbReference type="EMBL" id="MBC1178625.1"/>
    </source>
</evidence>
<proteinExistence type="predicted"/>
<reference evidence="4" key="3">
    <citation type="submission" date="2020-05" db="UniProtKB">
        <authorList>
            <consortium name="EnsemblMetazoa"/>
        </authorList>
    </citation>
    <scope>IDENTIFICATION</scope>
    <source>
        <strain evidence="4">Jacobina</strain>
    </source>
</reference>
<dbReference type="VEuPathDB" id="VectorBase:LLOJ007899"/>